<accession>A0ABC9TQT8</accession>
<protein>
    <recommendedName>
        <fullName evidence="1">Carbohydrate kinase PfkB domain-containing protein</fullName>
    </recommendedName>
</protein>
<gene>
    <name evidence="2" type="ORF">CLOSYM_04813</name>
</gene>
<dbReference type="Pfam" id="PF00294">
    <property type="entry name" value="PfkB"/>
    <property type="match status" value="1"/>
</dbReference>
<dbReference type="InterPro" id="IPR029056">
    <property type="entry name" value="Ribokinase-like"/>
</dbReference>
<comment type="caution">
    <text evidence="2">The sequence shown here is derived from an EMBL/GenBank/DDBJ whole genome shotgun (WGS) entry which is preliminary data.</text>
</comment>
<feature type="domain" description="Carbohydrate kinase PfkB" evidence="1">
    <location>
        <begin position="38"/>
        <end position="100"/>
    </location>
</feature>
<dbReference type="AlphaFoldDB" id="A0ABC9TQT8"/>
<organism evidence="2 3">
    <name type="scientific">[Clostridium] symbiosum ATCC 14940</name>
    <dbReference type="NCBI Taxonomy" id="411472"/>
    <lineage>
        <taxon>Bacteria</taxon>
        <taxon>Bacillati</taxon>
        <taxon>Bacillota</taxon>
        <taxon>Clostridia</taxon>
        <taxon>Lachnospirales</taxon>
        <taxon>Lachnospiraceae</taxon>
        <taxon>Otoolea</taxon>
    </lineage>
</organism>
<dbReference type="EMBL" id="AWSU01000388">
    <property type="protein sequence ID" value="ERI73566.1"/>
    <property type="molecule type" value="Genomic_DNA"/>
</dbReference>
<sequence length="107" mass="11842">MKKAEAVMVRVIGIGDNVCDKYEHLKTMFPGGQPPHLVEAIDTLGAGDSFATAFLLSLTQSRKEYRERMDSDRKLYRQQLKEAMEKGASFAAATCLVQGAFGHGRTF</sequence>
<reference evidence="2 3" key="1">
    <citation type="submission" date="2013-07" db="EMBL/GenBank/DDBJ databases">
        <authorList>
            <person name="Weinstock G."/>
            <person name="Sodergren E."/>
            <person name="Wylie T."/>
            <person name="Fulton L."/>
            <person name="Fulton R."/>
            <person name="Fronick C."/>
            <person name="O'Laughlin M."/>
            <person name="Godfrey J."/>
            <person name="Miner T."/>
            <person name="Herter B."/>
            <person name="Appelbaum E."/>
            <person name="Cordes M."/>
            <person name="Lek S."/>
            <person name="Wollam A."/>
            <person name="Pepin K.H."/>
            <person name="Palsikar V.B."/>
            <person name="Mitreva M."/>
            <person name="Wilson R.K."/>
        </authorList>
    </citation>
    <scope>NUCLEOTIDE SEQUENCE [LARGE SCALE GENOMIC DNA]</scope>
    <source>
        <strain evidence="2 3">ATCC 14940</strain>
    </source>
</reference>
<proteinExistence type="predicted"/>
<dbReference type="Proteomes" id="UP000016491">
    <property type="component" value="Unassembled WGS sequence"/>
</dbReference>
<dbReference type="InterPro" id="IPR011611">
    <property type="entry name" value="PfkB_dom"/>
</dbReference>
<name>A0ABC9TQT8_CLOSY</name>
<evidence type="ECO:0000259" key="1">
    <source>
        <dbReference type="Pfam" id="PF00294"/>
    </source>
</evidence>
<evidence type="ECO:0000313" key="2">
    <source>
        <dbReference type="EMBL" id="ERI73566.1"/>
    </source>
</evidence>
<evidence type="ECO:0000313" key="3">
    <source>
        <dbReference type="Proteomes" id="UP000016491"/>
    </source>
</evidence>
<dbReference type="SUPFAM" id="SSF53613">
    <property type="entry name" value="Ribokinase-like"/>
    <property type="match status" value="1"/>
</dbReference>
<dbReference type="Gene3D" id="3.40.1190.20">
    <property type="match status" value="1"/>
</dbReference>